<dbReference type="EMBL" id="JAHRIO010093263">
    <property type="protein sequence ID" value="MEQ2189563.1"/>
    <property type="molecule type" value="Genomic_DNA"/>
</dbReference>
<sequence length="55" mass="6371">ISPVLKDFLDRMLTRDPLERASATDLLEHPFLLQSGSPQCLVPLVEQYRKRMSRC</sequence>
<dbReference type="InterPro" id="IPR051931">
    <property type="entry name" value="PAK3-like"/>
</dbReference>
<name>A0ABV0Q1S0_9TELE</name>
<feature type="non-terminal residue" evidence="5">
    <location>
        <position position="1"/>
    </location>
</feature>
<accession>A0ABV0Q1S0</accession>
<evidence type="ECO:0000313" key="5">
    <source>
        <dbReference type="EMBL" id="MEQ2189563.1"/>
    </source>
</evidence>
<organism evidence="5 6">
    <name type="scientific">Goodea atripinnis</name>
    <dbReference type="NCBI Taxonomy" id="208336"/>
    <lineage>
        <taxon>Eukaryota</taxon>
        <taxon>Metazoa</taxon>
        <taxon>Chordata</taxon>
        <taxon>Craniata</taxon>
        <taxon>Vertebrata</taxon>
        <taxon>Euteleostomi</taxon>
        <taxon>Actinopterygii</taxon>
        <taxon>Neopterygii</taxon>
        <taxon>Teleostei</taxon>
        <taxon>Neoteleostei</taxon>
        <taxon>Acanthomorphata</taxon>
        <taxon>Ovalentaria</taxon>
        <taxon>Atherinomorphae</taxon>
        <taxon>Cyprinodontiformes</taxon>
        <taxon>Goodeidae</taxon>
        <taxon>Goodea</taxon>
    </lineage>
</organism>
<keyword evidence="5" id="KW-0723">Serine/threonine-protein kinase</keyword>
<dbReference type="PROSITE" id="PS50011">
    <property type="entry name" value="PROTEIN_KINASE_DOM"/>
    <property type="match status" value="1"/>
</dbReference>
<dbReference type="InterPro" id="IPR011009">
    <property type="entry name" value="Kinase-like_dom_sf"/>
</dbReference>
<evidence type="ECO:0000313" key="6">
    <source>
        <dbReference type="Proteomes" id="UP001476798"/>
    </source>
</evidence>
<feature type="domain" description="Protein kinase" evidence="4">
    <location>
        <begin position="1"/>
        <end position="32"/>
    </location>
</feature>
<keyword evidence="6" id="KW-1185">Reference proteome</keyword>
<dbReference type="SUPFAM" id="SSF56112">
    <property type="entry name" value="Protein kinase-like (PK-like)"/>
    <property type="match status" value="1"/>
</dbReference>
<evidence type="ECO:0000259" key="4">
    <source>
        <dbReference type="PROSITE" id="PS50011"/>
    </source>
</evidence>
<keyword evidence="2" id="KW-0547">Nucleotide-binding</keyword>
<dbReference type="PANTHER" id="PTHR45832">
    <property type="entry name" value="SERINE/THREONINE-PROTEIN KINASE SAMKA-RELATED-RELATED"/>
    <property type="match status" value="1"/>
</dbReference>
<dbReference type="EC" id="2.7.11.1" evidence="1"/>
<comment type="caution">
    <text evidence="5">The sequence shown here is derived from an EMBL/GenBank/DDBJ whole genome shotgun (WGS) entry which is preliminary data.</text>
</comment>
<protein>
    <recommendedName>
        <fullName evidence="1">non-specific serine/threonine protein kinase</fullName>
        <ecNumber evidence="1">2.7.11.1</ecNumber>
    </recommendedName>
</protein>
<evidence type="ECO:0000256" key="3">
    <source>
        <dbReference type="ARBA" id="ARBA00022840"/>
    </source>
</evidence>
<gene>
    <name evidence="5" type="primary">PAK6</name>
    <name evidence="5" type="ORF">GOODEAATRI_026537</name>
</gene>
<reference evidence="5 6" key="1">
    <citation type="submission" date="2021-06" db="EMBL/GenBank/DDBJ databases">
        <authorList>
            <person name="Palmer J.M."/>
        </authorList>
    </citation>
    <scope>NUCLEOTIDE SEQUENCE [LARGE SCALE GENOMIC DNA]</scope>
    <source>
        <strain evidence="5 6">GA_2019</strain>
        <tissue evidence="5">Muscle</tissue>
    </source>
</reference>
<dbReference type="Gene3D" id="1.10.510.10">
    <property type="entry name" value="Transferase(Phosphotransferase) domain 1"/>
    <property type="match status" value="1"/>
</dbReference>
<keyword evidence="5" id="KW-0808">Transferase</keyword>
<keyword evidence="5" id="KW-0418">Kinase</keyword>
<dbReference type="Proteomes" id="UP001476798">
    <property type="component" value="Unassembled WGS sequence"/>
</dbReference>
<dbReference type="PANTHER" id="PTHR45832:SF3">
    <property type="entry name" value="NON-SPECIFIC SERINE_THREONINE PROTEIN KINASE"/>
    <property type="match status" value="1"/>
</dbReference>
<keyword evidence="3" id="KW-0067">ATP-binding</keyword>
<dbReference type="InterPro" id="IPR000719">
    <property type="entry name" value="Prot_kinase_dom"/>
</dbReference>
<evidence type="ECO:0000256" key="2">
    <source>
        <dbReference type="ARBA" id="ARBA00022741"/>
    </source>
</evidence>
<dbReference type="GO" id="GO:0004674">
    <property type="term" value="F:protein serine/threonine kinase activity"/>
    <property type="evidence" value="ECO:0007669"/>
    <property type="project" value="UniProtKB-KW"/>
</dbReference>
<evidence type="ECO:0000256" key="1">
    <source>
        <dbReference type="ARBA" id="ARBA00012513"/>
    </source>
</evidence>
<proteinExistence type="predicted"/>